<dbReference type="InterPro" id="IPR036259">
    <property type="entry name" value="MFS_trans_sf"/>
</dbReference>
<dbReference type="Gene3D" id="6.10.140.340">
    <property type="match status" value="1"/>
</dbReference>
<feature type="transmembrane region" description="Helical" evidence="8">
    <location>
        <begin position="631"/>
        <end position="648"/>
    </location>
</feature>
<feature type="transmembrane region" description="Helical" evidence="8">
    <location>
        <begin position="730"/>
        <end position="750"/>
    </location>
</feature>
<evidence type="ECO:0000256" key="4">
    <source>
        <dbReference type="ARBA" id="ARBA00023136"/>
    </source>
</evidence>
<keyword evidence="6" id="KW-0175">Coiled coil</keyword>
<evidence type="ECO:0000256" key="6">
    <source>
        <dbReference type="SAM" id="Coils"/>
    </source>
</evidence>
<evidence type="ECO:0000256" key="1">
    <source>
        <dbReference type="ARBA" id="ARBA00004141"/>
    </source>
</evidence>
<dbReference type="Gene3D" id="1.10.10.2670">
    <property type="entry name" value="E3 ubiquitin-protein ligase"/>
    <property type="match status" value="1"/>
</dbReference>
<feature type="transmembrane region" description="Helical" evidence="8">
    <location>
        <begin position="809"/>
        <end position="827"/>
    </location>
</feature>
<dbReference type="Pfam" id="PF05960">
    <property type="entry name" value="DUF885"/>
    <property type="match status" value="1"/>
</dbReference>
<keyword evidence="4 8" id="KW-0472">Membrane</keyword>
<dbReference type="GO" id="GO:0022857">
    <property type="term" value="F:transmembrane transporter activity"/>
    <property type="evidence" value="ECO:0007669"/>
    <property type="project" value="InterPro"/>
</dbReference>
<protein>
    <recommendedName>
        <fullName evidence="9">OCEL domain-containing protein</fullName>
    </recommendedName>
</protein>
<dbReference type="InterPro" id="IPR019464">
    <property type="entry name" value="ELL_N"/>
</dbReference>
<name>A0AAU9X6W2_9CNID</name>
<keyword evidence="3 8" id="KW-1133">Transmembrane helix</keyword>
<feature type="compositionally biased region" description="Low complexity" evidence="7">
    <location>
        <begin position="297"/>
        <end position="309"/>
    </location>
</feature>
<dbReference type="InterPro" id="IPR036390">
    <property type="entry name" value="WH_DNA-bd_sf"/>
</dbReference>
<dbReference type="CDD" id="cd17347">
    <property type="entry name" value="MFS_SLC15A1_2_like"/>
    <property type="match status" value="1"/>
</dbReference>
<evidence type="ECO:0000259" key="9">
    <source>
        <dbReference type="PROSITE" id="PS51980"/>
    </source>
</evidence>
<keyword evidence="11" id="KW-1185">Reference proteome</keyword>
<dbReference type="GO" id="GO:0006368">
    <property type="term" value="P:transcription elongation by RNA polymerase II"/>
    <property type="evidence" value="ECO:0007669"/>
    <property type="project" value="InterPro"/>
</dbReference>
<feature type="coiled-coil region" evidence="6">
    <location>
        <begin position="138"/>
        <end position="165"/>
    </location>
</feature>
<gene>
    <name evidence="10" type="ORF">PMEA_00018536</name>
</gene>
<dbReference type="PANTHER" id="PTHR33361">
    <property type="entry name" value="GLR0591 PROTEIN"/>
    <property type="match status" value="1"/>
</dbReference>
<feature type="transmembrane region" description="Helical" evidence="8">
    <location>
        <begin position="600"/>
        <end position="619"/>
    </location>
</feature>
<feature type="transmembrane region" description="Helical" evidence="8">
    <location>
        <begin position="692"/>
        <end position="715"/>
    </location>
</feature>
<proteinExistence type="inferred from homology"/>
<sequence length="2044" mass="231250">MLLANEVGVCWVSRKENAMAIVLEPKSSYNLISRAESSNNKLLMHVKLTDSCLRALEDYQLAEVSPRRKPSIKFSGYQGSILIPLGKADSGDENTAEFQLDCSAILSAGQQGGMDCIQQSGGSSDIRTLGAVTHKITVRATDDSYQMTQQRMKEAEEERKGISTKVINTPKKGSRKVFKGYKQTNNVMAAMKRQIKSGPGAKVSSGPSKTLRERVIHLLAVRPYKKPELISRLTKEGVNLKDRNSLTGILQQVAVMTDNQYRLLKHLYSEVQVETWPSYSETEKQILRRKIKTELNNSSVVTSSSPPKTKNSETSKPQSKRHRQSEAEHSAKRQRISHIKNNNNIVKDSLEKDTFQVEKSKLPEEKERERVEESVLDKKDENDEEEESISAENSLNGLNGLDSSDFTKKYKPITTYEQRCLYKKDFNAELPEYESLKAKVDSMKKKIHDLQSKRLQFPEGTAEREDLDKEIREHYHEMIKDPRWLPTTNRCQELHKKLSYIKRLIADYDKGAANTLPSPSLFGSTRDRPPNWTQNAEEDAEHAGNCCTKAKNWFISFPKATWPILLTEFGERFSYYGIKTVLVLYLTKDLMFNKANGKSIYHAFSMTSYFTGVIGAMIADSWLGKYRTIAYTLFLYSISEILLTLTSVDTIGQRNSVGPLISLFAMAIACGNIKPCLAAFGGDQFRKDQEHMLELFFAMFYASVNVGAVLCMWFIPMVRTDVQCFGRDCYPVVFAINTVLIITATLSLVAGKRLYTLKDPAGNVMIRVFKIIWHALSNKFSSSGPTQVTHWLDNANDEYEQKEINDIKLLLRVLKMYIPLPVFWALFHQQGSSWTLQAEQMDGDLGGFTLRSDQIQALNPILVLILIPLYDGVIYPMFERCQMPLSALKKMTGGLVLAAAAFVVCAFVQIQIQTIGEGPAAPGVGKTTMEFINSAPCPVSIDRESFFRVNLKYGERSDVFVGQAGLMNFTVTAQGNGCNVKEKRASLQLDDKKVFSAVVEIAKDEFVLNKYPIKLPDIDINKAETRVRVIYSGAANLPERVDVEFKSILSKVEPTVLKNIGIENSSYSLIATGEYYINTIMHATNGAKFHSKEQNRKIKFGNFGGYTVVIRPPEGDYNSTQFDTSMYEDAPGTTVSRLLQVPQYVVLTASEVMFSVTGLGFAYSQAPASMKSVLQSFWLLTVAFGDLIVVILASVLPAIGVEREMFLYGGLMGVIAIVFGIMSYFYKYVTPEELGENERNEEKENLEINGIALEDRHSGDNTKVLGMRLVSAKDRRKTLILAAAVIVVGIAFLIAGIILLVKKNGSHCKAQYETSALHKRRVQRCDYSEEAKRHGLEAFLQKVQDKTFDVQPFLISLKPKVTASEVKLKYKAYNPRPSNLLHVTDTAKALLRELNGMAINEGKLKSRERKSLAQVRHFLRHIFGAPFDGNYYLGDYLLGPNVFCWQPICSVGVLLEKTLPFFKPSDVQGLNILIEKLYEVNQTFQIYIDNLRYGVKAGMVRSVEECKAGLDAMQTYYFNISFSGPSGVFNETYMQGILKSEFLSKLENNSDLLKEWREKHAGKTPSESLRESVLEYVGRPIYELLRYLKHVHMQHCVPSSVSSGLSFLPLSFVYVNGTADINRKTTKVLPSGEPLNGSRAYVEILSYFTTTYNTPDEVHELGYKMLHKLYPEALEVARQFTGRNNNNTAKEEFVKMINHSDMFFNDQPIPAHESGSTAFRLCSSVEGARQNCPHRWRAIQRWFTETREVMSMLDPKTSQMFYFTGKKHSTPNCPLEIVPDFNPSAGVPSYLKSDSKCSRNAKYFIPFFLERPGPRYMQWSVNAHEARPGHHTQRQGYAEHFQDSCGGIIRWLSSVTSYTAFVEGWALYAENPLIAYDTDVYEGHPLYKYGMLKSQLWRALRMVVDTGLHSKRLTREDALNMFQKYVWDDSDITLKEVTRYQSAPGQATSYMVGQLHIMKLRQYAKKRLGKNFNLKDFHFHVLSQGSVPLEFLEQSIEEYVDCTLNKQKDGCGDILAPQTPDFQENGDDSNKRETLDTLERKLYF</sequence>
<accession>A0AAU9X6W2</accession>
<dbReference type="GO" id="GO:0016020">
    <property type="term" value="C:membrane"/>
    <property type="evidence" value="ECO:0007669"/>
    <property type="project" value="UniProtKB-SubCell"/>
</dbReference>
<dbReference type="PANTHER" id="PTHR33361:SF2">
    <property type="entry name" value="DUF885 DOMAIN-CONTAINING PROTEIN"/>
    <property type="match status" value="1"/>
</dbReference>
<evidence type="ECO:0000256" key="2">
    <source>
        <dbReference type="ARBA" id="ARBA00022692"/>
    </source>
</evidence>
<feature type="transmembrane region" description="Helical" evidence="8">
    <location>
        <begin position="1278"/>
        <end position="1301"/>
    </location>
</feature>
<dbReference type="InterPro" id="IPR000109">
    <property type="entry name" value="POT_fam"/>
</dbReference>
<evidence type="ECO:0000256" key="3">
    <source>
        <dbReference type="ARBA" id="ARBA00022989"/>
    </source>
</evidence>
<feature type="transmembrane region" description="Helical" evidence="8">
    <location>
        <begin position="857"/>
        <end position="878"/>
    </location>
</feature>
<dbReference type="GO" id="GO:0008023">
    <property type="term" value="C:transcription elongation factor complex"/>
    <property type="evidence" value="ECO:0007669"/>
    <property type="project" value="InterPro"/>
</dbReference>
<dbReference type="Pfam" id="PF00854">
    <property type="entry name" value="PTR2"/>
    <property type="match status" value="2"/>
</dbReference>
<feature type="transmembrane region" description="Helical" evidence="8">
    <location>
        <begin position="890"/>
        <end position="910"/>
    </location>
</feature>
<dbReference type="SUPFAM" id="SSF144292">
    <property type="entry name" value="occludin/ELL-like"/>
    <property type="match status" value="1"/>
</dbReference>
<evidence type="ECO:0000256" key="8">
    <source>
        <dbReference type="SAM" id="Phobius"/>
    </source>
</evidence>
<dbReference type="EMBL" id="CALNXJ010000032">
    <property type="protein sequence ID" value="CAH3138651.1"/>
    <property type="molecule type" value="Genomic_DNA"/>
</dbReference>
<feature type="transmembrane region" description="Helical" evidence="8">
    <location>
        <begin position="1144"/>
        <end position="1164"/>
    </location>
</feature>
<dbReference type="InterPro" id="IPR042065">
    <property type="entry name" value="E3_ELL-like"/>
</dbReference>
<dbReference type="Gene3D" id="1.20.1250.20">
    <property type="entry name" value="MFS general substrate transporter like domains"/>
    <property type="match status" value="2"/>
</dbReference>
<evidence type="ECO:0000313" key="11">
    <source>
        <dbReference type="Proteomes" id="UP001159428"/>
    </source>
</evidence>
<feature type="compositionally biased region" description="Basic and acidic residues" evidence="7">
    <location>
        <begin position="348"/>
        <end position="381"/>
    </location>
</feature>
<comment type="caution">
    <text evidence="10">The sequence shown here is derived from an EMBL/GenBank/DDBJ whole genome shotgun (WGS) entry which is preliminary data.</text>
</comment>
<dbReference type="Pfam" id="PF10390">
    <property type="entry name" value="ELL"/>
    <property type="match status" value="1"/>
</dbReference>
<feature type="domain" description="OCEL" evidence="9">
    <location>
        <begin position="404"/>
        <end position="513"/>
    </location>
</feature>
<dbReference type="SUPFAM" id="SSF46785">
    <property type="entry name" value="Winged helix' DNA-binding domain"/>
    <property type="match status" value="1"/>
</dbReference>
<dbReference type="Pfam" id="PF07303">
    <property type="entry name" value="Occludin_ELL"/>
    <property type="match status" value="1"/>
</dbReference>
<feature type="transmembrane region" description="Helical" evidence="8">
    <location>
        <begin position="1176"/>
        <end position="1199"/>
    </location>
</feature>
<comment type="similarity">
    <text evidence="5">Belongs to the ELL/occludin family.</text>
</comment>
<feature type="transmembrane region" description="Helical" evidence="8">
    <location>
        <begin position="1205"/>
        <end position="1226"/>
    </location>
</feature>
<evidence type="ECO:0000256" key="7">
    <source>
        <dbReference type="SAM" id="MobiDB-lite"/>
    </source>
</evidence>
<reference evidence="10 11" key="1">
    <citation type="submission" date="2022-05" db="EMBL/GenBank/DDBJ databases">
        <authorList>
            <consortium name="Genoscope - CEA"/>
            <person name="William W."/>
        </authorList>
    </citation>
    <scope>NUCLEOTIDE SEQUENCE [LARGE SCALE GENOMIC DNA]</scope>
</reference>
<feature type="transmembrane region" description="Helical" evidence="8">
    <location>
        <begin position="660"/>
        <end position="680"/>
    </location>
</feature>
<keyword evidence="2 8" id="KW-0812">Transmembrane</keyword>
<comment type="subcellular location">
    <subcellularLocation>
        <location evidence="1">Membrane</location>
        <topology evidence="1">Multi-pass membrane protein</topology>
    </subcellularLocation>
</comment>
<evidence type="ECO:0000313" key="10">
    <source>
        <dbReference type="EMBL" id="CAH3138651.1"/>
    </source>
</evidence>
<feature type="region of interest" description="Disordered" evidence="7">
    <location>
        <begin position="297"/>
        <end position="402"/>
    </location>
</feature>
<organism evidence="10 11">
    <name type="scientific">Pocillopora meandrina</name>
    <dbReference type="NCBI Taxonomy" id="46732"/>
    <lineage>
        <taxon>Eukaryota</taxon>
        <taxon>Metazoa</taxon>
        <taxon>Cnidaria</taxon>
        <taxon>Anthozoa</taxon>
        <taxon>Hexacorallia</taxon>
        <taxon>Scleractinia</taxon>
        <taxon>Astrocoeniina</taxon>
        <taxon>Pocilloporidae</taxon>
        <taxon>Pocillopora</taxon>
    </lineage>
</organism>
<dbReference type="InterPro" id="IPR010844">
    <property type="entry name" value="Occludin_ELL"/>
</dbReference>
<evidence type="ECO:0000256" key="5">
    <source>
        <dbReference type="PROSITE-ProRule" id="PRU01324"/>
    </source>
</evidence>
<dbReference type="InterPro" id="IPR010281">
    <property type="entry name" value="DUF885"/>
</dbReference>
<dbReference type="PROSITE" id="PS51980">
    <property type="entry name" value="OCEL"/>
    <property type="match status" value="1"/>
</dbReference>
<dbReference type="Proteomes" id="UP001159428">
    <property type="component" value="Unassembled WGS sequence"/>
</dbReference>
<dbReference type="SUPFAM" id="SSF103473">
    <property type="entry name" value="MFS general substrate transporter"/>
    <property type="match status" value="1"/>
</dbReference>